<feature type="transmembrane region" description="Helical" evidence="14">
    <location>
        <begin position="432"/>
        <end position="454"/>
    </location>
</feature>
<dbReference type="InterPro" id="IPR013130">
    <property type="entry name" value="Fe3_Rdtase_TM_dom"/>
</dbReference>
<reference evidence="17" key="1">
    <citation type="journal article" date="2017" name="Genome Biol. Evol.">
        <title>The complete genome sequence of the phytopathogenic fungus Sclerotinia sclerotiorum reveals insights into the genome architecture of broad host range pathogens.</title>
        <authorList>
            <person name="Derbyshire M."/>
            <person name="Denton-Giles M."/>
            <person name="Hegedus D."/>
            <person name="Seifbarghy S."/>
            <person name="Rollins J."/>
            <person name="van Kan J."/>
            <person name="Seidl M.F."/>
            <person name="Faino L."/>
            <person name="Mbengue M."/>
            <person name="Navaud O."/>
            <person name="Raffaele S."/>
            <person name="Hammond-Kosack K."/>
            <person name="Heard S."/>
            <person name="Oliver R."/>
        </authorList>
    </citation>
    <scope>NUCLEOTIDE SEQUENCE [LARGE SCALE GENOMIC DNA]</scope>
    <source>
        <strain evidence="17">ATCC 18683 / 1980 / Ss-1</strain>
    </source>
</reference>
<dbReference type="InterPro" id="IPR039261">
    <property type="entry name" value="FNR_nucleotide-bd"/>
</dbReference>
<keyword evidence="11 14" id="KW-0472">Membrane</keyword>
<evidence type="ECO:0000256" key="14">
    <source>
        <dbReference type="SAM" id="Phobius"/>
    </source>
</evidence>
<feature type="transmembrane region" description="Helical" evidence="14">
    <location>
        <begin position="403"/>
        <end position="420"/>
    </location>
</feature>
<dbReference type="CDD" id="cd06186">
    <property type="entry name" value="NOX_Duox_like_FAD_NADP"/>
    <property type="match status" value="1"/>
</dbReference>
<dbReference type="Gene3D" id="2.40.30.10">
    <property type="entry name" value="Translation factors"/>
    <property type="match status" value="1"/>
</dbReference>
<evidence type="ECO:0000256" key="7">
    <source>
        <dbReference type="ARBA" id="ARBA00022982"/>
    </source>
</evidence>
<dbReference type="InterPro" id="IPR017927">
    <property type="entry name" value="FAD-bd_FR_type"/>
</dbReference>
<dbReference type="SUPFAM" id="SSF63380">
    <property type="entry name" value="Riboflavin synthase domain-like"/>
    <property type="match status" value="1"/>
</dbReference>
<evidence type="ECO:0000256" key="13">
    <source>
        <dbReference type="SAM" id="MobiDB-lite"/>
    </source>
</evidence>
<evidence type="ECO:0000256" key="3">
    <source>
        <dbReference type="ARBA" id="ARBA00012668"/>
    </source>
</evidence>
<dbReference type="InterPro" id="IPR013112">
    <property type="entry name" value="FAD-bd_8"/>
</dbReference>
<dbReference type="Pfam" id="PF01794">
    <property type="entry name" value="Ferric_reduct"/>
    <property type="match status" value="1"/>
</dbReference>
<proteinExistence type="inferred from homology"/>
<evidence type="ECO:0000256" key="6">
    <source>
        <dbReference type="ARBA" id="ARBA00022692"/>
    </source>
</evidence>
<dbReference type="SMART" id="SM00220">
    <property type="entry name" value="S_TKc"/>
    <property type="match status" value="1"/>
</dbReference>
<evidence type="ECO:0000256" key="4">
    <source>
        <dbReference type="ARBA" id="ARBA00022448"/>
    </source>
</evidence>
<evidence type="ECO:0000256" key="9">
    <source>
        <dbReference type="ARBA" id="ARBA00023002"/>
    </source>
</evidence>
<dbReference type="OrthoDB" id="4062651at2759"/>
<keyword evidence="8 14" id="KW-1133">Transmembrane helix</keyword>
<dbReference type="InterPro" id="IPR011009">
    <property type="entry name" value="Kinase-like_dom_sf"/>
</dbReference>
<dbReference type="Pfam" id="PF00069">
    <property type="entry name" value="Pkinase"/>
    <property type="match status" value="1"/>
</dbReference>
<dbReference type="GO" id="GO:0006826">
    <property type="term" value="P:iron ion transport"/>
    <property type="evidence" value="ECO:0007669"/>
    <property type="project" value="UniProtKB-ARBA"/>
</dbReference>
<evidence type="ECO:0000259" key="15">
    <source>
        <dbReference type="PROSITE" id="PS51384"/>
    </source>
</evidence>
<dbReference type="GO" id="GO:0004672">
    <property type="term" value="F:protein kinase activity"/>
    <property type="evidence" value="ECO:0007669"/>
    <property type="project" value="InterPro"/>
</dbReference>
<accession>A0A1D9QEQ5</accession>
<dbReference type="Proteomes" id="UP000177798">
    <property type="component" value="Chromosome 11"/>
</dbReference>
<sequence>MAIPPKNRHTQIDMFELTGDKSTVLSTKDTQNNKKPQPIGRYGLKPPPSPKVKKVRPTLKSSALQLRAAWKSPWDKYEKIYDLELGGPVAVAVRKVPPIELVHVRAFLKPVAEKALHMFRQLQHHNIIAALDAFTTDEGLFIILEHMPISLDRIVSSPAYPDEQQLAAILGQILNGVAYLSAEGFEHGSLCCSNIFLNTNGEVKIANQECCHLAETTGDPCDLRALSPIVMELMQKYVKEDGAIGIDDLHRWHPNSNAVGFLSATTSATSTVELLKHPLLTSPWRKESLLGLISLAQVCLRGRYNLRAGTLSLVNLIPLFAGPHLSTVADLLGLTLDTFRQIHRSAGVMTVLLAILHVLMAVSAQLPFALNLHHNLFAIIGASSLGCIILLSLPVFRKPSYEIFLRVHHALSALSVYAIWQHLSSDSLFPLLYLYILAGIFLFMCVTQCLIFFYRNGFCRSGLTQAHITHVSGAVRLRLQCRKPLAIKAGQYINLWIPGVSFWSFLQSHPFVVISWTEQPQDHLELFIEPRRGITRKLLHHAKNGRSMHSLVLFSGPHGNSIRMDDGENILMVASDFGIAAQLPYLKQLIHGYNTRKLRAQRIHLVWQVRDIAVQPLLNGALSEDTLDDGWILDISIYCESRDTTVSFGKRASVYPGKAPIHDIIQEEISKRQMETKPVKEMDWNNESLVYEKELESRRSDGKMIVTEVRDELRSAIRDKLADDVKYFELDYQPV</sequence>
<dbReference type="InterPro" id="IPR000719">
    <property type="entry name" value="Prot_kinase_dom"/>
</dbReference>
<name>A0A1D9QEQ5_SCLS1</name>
<dbReference type="Gene3D" id="1.10.510.10">
    <property type="entry name" value="Transferase(Phosphotransferase) domain 1"/>
    <property type="match status" value="1"/>
</dbReference>
<gene>
    <name evidence="16" type="ORF">sscle_11g081390</name>
</gene>
<dbReference type="PANTHER" id="PTHR32361:SF26">
    <property type="entry name" value="FAD-BINDING 8 DOMAIN-CONTAINING PROTEIN-RELATED"/>
    <property type="match status" value="1"/>
</dbReference>
<feature type="transmembrane region" description="Helical" evidence="14">
    <location>
        <begin position="376"/>
        <end position="396"/>
    </location>
</feature>
<protein>
    <recommendedName>
        <fullName evidence="3">ferric-chelate reductase (NADPH)</fullName>
        <ecNumber evidence="3">1.16.1.9</ecNumber>
    </recommendedName>
</protein>
<keyword evidence="7" id="KW-0249">Electron transport</keyword>
<dbReference type="PANTHER" id="PTHR32361">
    <property type="entry name" value="FERRIC/CUPRIC REDUCTASE TRANSMEMBRANE COMPONENT"/>
    <property type="match status" value="1"/>
</dbReference>
<comment type="catalytic activity">
    <reaction evidence="12">
        <text>2 a Fe(II)-siderophore + NADP(+) + H(+) = 2 a Fe(III)-siderophore + NADPH</text>
        <dbReference type="Rhea" id="RHEA:28795"/>
        <dbReference type="Rhea" id="RHEA-COMP:11342"/>
        <dbReference type="Rhea" id="RHEA-COMP:11344"/>
        <dbReference type="ChEBI" id="CHEBI:15378"/>
        <dbReference type="ChEBI" id="CHEBI:29033"/>
        <dbReference type="ChEBI" id="CHEBI:29034"/>
        <dbReference type="ChEBI" id="CHEBI:57783"/>
        <dbReference type="ChEBI" id="CHEBI:58349"/>
        <dbReference type="EC" id="1.16.1.9"/>
    </reaction>
</comment>
<evidence type="ECO:0000256" key="8">
    <source>
        <dbReference type="ARBA" id="ARBA00022989"/>
    </source>
</evidence>
<dbReference type="SUPFAM" id="SSF52343">
    <property type="entry name" value="Ferredoxin reductase-like, C-terminal NADP-linked domain"/>
    <property type="match status" value="1"/>
</dbReference>
<dbReference type="Pfam" id="PF08022">
    <property type="entry name" value="FAD_binding_8"/>
    <property type="match status" value="1"/>
</dbReference>
<keyword evidence="10" id="KW-0406">Ion transport</keyword>
<feature type="compositionally biased region" description="Polar residues" evidence="13">
    <location>
        <begin position="20"/>
        <end position="35"/>
    </location>
</feature>
<comment type="subcellular location">
    <subcellularLocation>
        <location evidence="1">Cell membrane</location>
        <topology evidence="1">Multi-pass membrane protein</topology>
    </subcellularLocation>
</comment>
<dbReference type="PROSITE" id="PS51384">
    <property type="entry name" value="FAD_FR"/>
    <property type="match status" value="1"/>
</dbReference>
<dbReference type="InterPro" id="IPR017938">
    <property type="entry name" value="Riboflavin_synthase-like_b-brl"/>
</dbReference>
<dbReference type="AlphaFoldDB" id="A0A1D9QEQ5"/>
<evidence type="ECO:0000256" key="10">
    <source>
        <dbReference type="ARBA" id="ARBA00023065"/>
    </source>
</evidence>
<dbReference type="GO" id="GO:0052851">
    <property type="term" value="F:ferric-chelate reductase (NADPH) activity"/>
    <property type="evidence" value="ECO:0007669"/>
    <property type="project" value="UniProtKB-EC"/>
</dbReference>
<dbReference type="EMBL" id="CP017824">
    <property type="protein sequence ID" value="APA13369.1"/>
    <property type="molecule type" value="Genomic_DNA"/>
</dbReference>
<evidence type="ECO:0000313" key="16">
    <source>
        <dbReference type="EMBL" id="APA13369.1"/>
    </source>
</evidence>
<dbReference type="Gene3D" id="3.40.50.80">
    <property type="entry name" value="Nucleotide-binding domain of ferredoxin-NADP reductase (FNR) module"/>
    <property type="match status" value="1"/>
</dbReference>
<evidence type="ECO:0000256" key="12">
    <source>
        <dbReference type="ARBA" id="ARBA00048483"/>
    </source>
</evidence>
<feature type="region of interest" description="Disordered" evidence="13">
    <location>
        <begin position="20"/>
        <end position="54"/>
    </location>
</feature>
<organism evidence="16 17">
    <name type="scientific">Sclerotinia sclerotiorum (strain ATCC 18683 / 1980 / Ss-1)</name>
    <name type="common">White mold</name>
    <name type="synonym">Whetzelinia sclerotiorum</name>
    <dbReference type="NCBI Taxonomy" id="665079"/>
    <lineage>
        <taxon>Eukaryota</taxon>
        <taxon>Fungi</taxon>
        <taxon>Dikarya</taxon>
        <taxon>Ascomycota</taxon>
        <taxon>Pezizomycotina</taxon>
        <taxon>Leotiomycetes</taxon>
        <taxon>Helotiales</taxon>
        <taxon>Sclerotiniaceae</taxon>
        <taxon>Sclerotinia</taxon>
    </lineage>
</organism>
<feature type="transmembrane region" description="Helical" evidence="14">
    <location>
        <begin position="346"/>
        <end position="370"/>
    </location>
</feature>
<evidence type="ECO:0000256" key="2">
    <source>
        <dbReference type="ARBA" id="ARBA00006278"/>
    </source>
</evidence>
<evidence type="ECO:0000256" key="11">
    <source>
        <dbReference type="ARBA" id="ARBA00023136"/>
    </source>
</evidence>
<keyword evidence="6 14" id="KW-0812">Transmembrane</keyword>
<evidence type="ECO:0000313" key="17">
    <source>
        <dbReference type="Proteomes" id="UP000177798"/>
    </source>
</evidence>
<keyword evidence="5" id="KW-1003">Cell membrane</keyword>
<feature type="domain" description="FAD-binding FR-type" evidence="15">
    <location>
        <begin position="455"/>
        <end position="564"/>
    </location>
</feature>
<dbReference type="Pfam" id="PF08030">
    <property type="entry name" value="NAD_binding_6"/>
    <property type="match status" value="1"/>
</dbReference>
<dbReference type="SUPFAM" id="SSF56112">
    <property type="entry name" value="Protein kinase-like (PK-like)"/>
    <property type="match status" value="1"/>
</dbReference>
<dbReference type="VEuPathDB" id="FungiDB:sscle_11g081390"/>
<dbReference type="InterPro" id="IPR013121">
    <property type="entry name" value="Fe_red_NAD-bd_6"/>
</dbReference>
<keyword evidence="9" id="KW-0560">Oxidoreductase</keyword>
<keyword evidence="4" id="KW-0813">Transport</keyword>
<dbReference type="GO" id="GO:0005886">
    <property type="term" value="C:plasma membrane"/>
    <property type="evidence" value="ECO:0007669"/>
    <property type="project" value="UniProtKB-SubCell"/>
</dbReference>
<dbReference type="GO" id="GO:0005524">
    <property type="term" value="F:ATP binding"/>
    <property type="evidence" value="ECO:0007669"/>
    <property type="project" value="InterPro"/>
</dbReference>
<dbReference type="EC" id="1.16.1.9" evidence="3"/>
<dbReference type="InterPro" id="IPR051410">
    <property type="entry name" value="Ferric/Cupric_Reductase"/>
</dbReference>
<evidence type="ECO:0000256" key="5">
    <source>
        <dbReference type="ARBA" id="ARBA00022475"/>
    </source>
</evidence>
<comment type="similarity">
    <text evidence="2">Belongs to the ferric reductase (FRE) family.</text>
</comment>
<evidence type="ECO:0000256" key="1">
    <source>
        <dbReference type="ARBA" id="ARBA00004651"/>
    </source>
</evidence>